<dbReference type="AlphaFoldDB" id="A0AAW7YF99"/>
<organism evidence="2 3">
    <name type="scientific">Photobacterium sanguinicancri</name>
    <dbReference type="NCBI Taxonomy" id="875932"/>
    <lineage>
        <taxon>Bacteria</taxon>
        <taxon>Pseudomonadati</taxon>
        <taxon>Pseudomonadota</taxon>
        <taxon>Gammaproteobacteria</taxon>
        <taxon>Vibrionales</taxon>
        <taxon>Vibrionaceae</taxon>
        <taxon>Photobacterium</taxon>
    </lineage>
</organism>
<feature type="transmembrane region" description="Helical" evidence="1">
    <location>
        <begin position="49"/>
        <end position="67"/>
    </location>
</feature>
<evidence type="ECO:0000313" key="2">
    <source>
        <dbReference type="EMBL" id="MDO6545493.1"/>
    </source>
</evidence>
<dbReference type="Proteomes" id="UP001170624">
    <property type="component" value="Unassembled WGS sequence"/>
</dbReference>
<gene>
    <name evidence="2" type="ORF">Q4568_23460</name>
</gene>
<dbReference type="RefSeq" id="WP_303502228.1">
    <property type="nucleotide sequence ID" value="NZ_JAUOPU010000060.1"/>
</dbReference>
<feature type="transmembrane region" description="Helical" evidence="1">
    <location>
        <begin position="20"/>
        <end position="43"/>
    </location>
</feature>
<evidence type="ECO:0000313" key="3">
    <source>
        <dbReference type="Proteomes" id="UP001170624"/>
    </source>
</evidence>
<proteinExistence type="predicted"/>
<keyword evidence="1" id="KW-0812">Transmembrane</keyword>
<evidence type="ECO:0000256" key="1">
    <source>
        <dbReference type="SAM" id="Phobius"/>
    </source>
</evidence>
<comment type="caution">
    <text evidence="2">The sequence shown here is derived from an EMBL/GenBank/DDBJ whole genome shotgun (WGS) entry which is preliminary data.</text>
</comment>
<dbReference type="EMBL" id="JAUOPU010000060">
    <property type="protein sequence ID" value="MDO6545493.1"/>
    <property type="molecule type" value="Genomic_DNA"/>
</dbReference>
<feature type="transmembrane region" description="Helical" evidence="1">
    <location>
        <begin position="181"/>
        <end position="203"/>
    </location>
</feature>
<evidence type="ECO:0008006" key="4">
    <source>
        <dbReference type="Google" id="ProtNLM"/>
    </source>
</evidence>
<sequence>MTKEFFTLTEYALKLRRNLLFVSSLCVVHFGVTSLSSLKVFGVSIPDELLNVGLPLCLTWFALNYFYSLYAEFTQWKASFIVDVDVPDGMTDKSWKTRTLIPEIKQLTENSIQIHAEFSTSKSYSPGNRELLSPEKVTEDTKELLVNIENQLMSAIKTDVERILKFQKAIKQYNLANQLRLYILDTLVPFCAFFGALLVAYFIGKFI</sequence>
<keyword evidence="1" id="KW-0472">Membrane</keyword>
<name>A0AAW7YF99_9GAMM</name>
<accession>A0AAW7YF99</accession>
<reference evidence="2" key="1">
    <citation type="submission" date="2023-07" db="EMBL/GenBank/DDBJ databases">
        <title>Genome content predicts the carbon catabolic preferences of heterotrophic bacteria.</title>
        <authorList>
            <person name="Gralka M."/>
        </authorList>
    </citation>
    <scope>NUCLEOTIDE SEQUENCE</scope>
    <source>
        <strain evidence="2">G2M05</strain>
    </source>
</reference>
<protein>
    <recommendedName>
        <fullName evidence="4">SMODS and SLOG-associating 2TM effector domain-containing protein</fullName>
    </recommendedName>
</protein>
<keyword evidence="1" id="KW-1133">Transmembrane helix</keyword>